<comment type="cofactor">
    <cofactor evidence="1 18">
        <name>heme</name>
        <dbReference type="ChEBI" id="CHEBI:30413"/>
    </cofactor>
</comment>
<protein>
    <submittedName>
        <fullName evidence="24">Cytochrome P450 4C1</fullName>
    </submittedName>
</protein>
<dbReference type="CDD" id="cd00041">
    <property type="entry name" value="CUB"/>
    <property type="match status" value="1"/>
</dbReference>
<evidence type="ECO:0000256" key="14">
    <source>
        <dbReference type="ARBA" id="ARBA00023004"/>
    </source>
</evidence>
<dbReference type="PROSITE" id="PS00134">
    <property type="entry name" value="TRYPSIN_HIS"/>
    <property type="match status" value="1"/>
</dbReference>
<evidence type="ECO:0000256" key="16">
    <source>
        <dbReference type="ARBA" id="ARBA00023136"/>
    </source>
</evidence>
<evidence type="ECO:0000256" key="7">
    <source>
        <dbReference type="ARBA" id="ARBA00022670"/>
    </source>
</evidence>
<evidence type="ECO:0000313" key="25">
    <source>
        <dbReference type="Proteomes" id="UP000094527"/>
    </source>
</evidence>
<keyword evidence="12" id="KW-0492">Microsome</keyword>
<dbReference type="GO" id="GO:0004497">
    <property type="term" value="F:monooxygenase activity"/>
    <property type="evidence" value="ECO:0007669"/>
    <property type="project" value="UniProtKB-KW"/>
</dbReference>
<evidence type="ECO:0000259" key="22">
    <source>
        <dbReference type="PROSITE" id="PS01180"/>
    </source>
</evidence>
<dbReference type="SMART" id="SM00042">
    <property type="entry name" value="CUB"/>
    <property type="match status" value="1"/>
</dbReference>
<evidence type="ECO:0000256" key="4">
    <source>
        <dbReference type="ARBA" id="ARBA00004406"/>
    </source>
</evidence>
<dbReference type="SMART" id="SM00020">
    <property type="entry name" value="Tryp_SPc"/>
    <property type="match status" value="1"/>
</dbReference>
<keyword evidence="15" id="KW-0503">Monooxygenase</keyword>
<evidence type="ECO:0000256" key="19">
    <source>
        <dbReference type="PROSITE-ProRule" id="PRU00059"/>
    </source>
</evidence>
<feature type="compositionally biased region" description="Polar residues" evidence="21">
    <location>
        <begin position="1303"/>
        <end position="1312"/>
    </location>
</feature>
<comment type="function">
    <text evidence="2">May be involved in the metabolism of insect hormones and in the breakdown of synthetic insecticides.</text>
</comment>
<dbReference type="Pfam" id="PF00431">
    <property type="entry name" value="CUB"/>
    <property type="match status" value="1"/>
</dbReference>
<dbReference type="InterPro" id="IPR043504">
    <property type="entry name" value="Peptidase_S1_PA_chymotrypsin"/>
</dbReference>
<keyword evidence="17" id="KW-1015">Disulfide bond</keyword>
<dbReference type="Pfam" id="PF00067">
    <property type="entry name" value="p450"/>
    <property type="match status" value="1"/>
</dbReference>
<keyword evidence="14 18" id="KW-0408">Iron</keyword>
<comment type="similarity">
    <text evidence="5">Belongs to the cytochrome P450 family.</text>
</comment>
<keyword evidence="9 20" id="KW-0378">Hydrolase</keyword>
<comment type="caution">
    <text evidence="19">Lacks conserved residue(s) required for the propagation of feature annotation.</text>
</comment>
<evidence type="ECO:0000256" key="1">
    <source>
        <dbReference type="ARBA" id="ARBA00001971"/>
    </source>
</evidence>
<evidence type="ECO:0000256" key="6">
    <source>
        <dbReference type="ARBA" id="ARBA00022617"/>
    </source>
</evidence>
<dbReference type="CDD" id="cd00190">
    <property type="entry name" value="Tryp_SPc"/>
    <property type="match status" value="1"/>
</dbReference>
<dbReference type="InterPro" id="IPR000859">
    <property type="entry name" value="CUB_dom"/>
</dbReference>
<dbReference type="GO" id="GO:0005789">
    <property type="term" value="C:endoplasmic reticulum membrane"/>
    <property type="evidence" value="ECO:0007669"/>
    <property type="project" value="UniProtKB-SubCell"/>
</dbReference>
<dbReference type="GO" id="GO:0016705">
    <property type="term" value="F:oxidoreductase activity, acting on paired donors, with incorporation or reduction of molecular oxygen"/>
    <property type="evidence" value="ECO:0007669"/>
    <property type="project" value="InterPro"/>
</dbReference>
<comment type="caution">
    <text evidence="24">The sequence shown here is derived from an EMBL/GenBank/DDBJ whole genome shotgun (WGS) entry which is preliminary data.</text>
</comment>
<dbReference type="SUPFAM" id="SSF48264">
    <property type="entry name" value="Cytochrome P450"/>
    <property type="match status" value="1"/>
</dbReference>
<keyword evidence="11 20" id="KW-0720">Serine protease</keyword>
<name>A0A1D2MY01_ORCCI</name>
<comment type="subcellular location">
    <subcellularLocation>
        <location evidence="4">Endoplasmic reticulum membrane</location>
        <topology evidence="4">Peripheral membrane protein</topology>
    </subcellularLocation>
    <subcellularLocation>
        <location evidence="3">Microsome membrane</location>
        <topology evidence="3">Peripheral membrane protein</topology>
    </subcellularLocation>
</comment>
<organism evidence="24 25">
    <name type="scientific">Orchesella cincta</name>
    <name type="common">Springtail</name>
    <name type="synonym">Podura cincta</name>
    <dbReference type="NCBI Taxonomy" id="48709"/>
    <lineage>
        <taxon>Eukaryota</taxon>
        <taxon>Metazoa</taxon>
        <taxon>Ecdysozoa</taxon>
        <taxon>Arthropoda</taxon>
        <taxon>Hexapoda</taxon>
        <taxon>Collembola</taxon>
        <taxon>Entomobryomorpha</taxon>
        <taxon>Entomobryoidea</taxon>
        <taxon>Orchesellidae</taxon>
        <taxon>Orchesellinae</taxon>
        <taxon>Orchesella</taxon>
    </lineage>
</organism>
<dbReference type="PROSITE" id="PS50240">
    <property type="entry name" value="TRYPSIN_DOM"/>
    <property type="match status" value="1"/>
</dbReference>
<dbReference type="Proteomes" id="UP000094527">
    <property type="component" value="Unassembled WGS sequence"/>
</dbReference>
<evidence type="ECO:0000256" key="20">
    <source>
        <dbReference type="RuleBase" id="RU363034"/>
    </source>
</evidence>
<evidence type="ECO:0000256" key="10">
    <source>
        <dbReference type="ARBA" id="ARBA00022824"/>
    </source>
</evidence>
<keyword evidence="8 18" id="KW-0479">Metal-binding</keyword>
<dbReference type="SUPFAM" id="SSF50494">
    <property type="entry name" value="Trypsin-like serine proteases"/>
    <property type="match status" value="1"/>
</dbReference>
<dbReference type="Pfam" id="PF00089">
    <property type="entry name" value="Trypsin"/>
    <property type="match status" value="1"/>
</dbReference>
<evidence type="ECO:0000313" key="24">
    <source>
        <dbReference type="EMBL" id="ODM97872.1"/>
    </source>
</evidence>
<proteinExistence type="inferred from homology"/>
<evidence type="ECO:0000256" key="8">
    <source>
        <dbReference type="ARBA" id="ARBA00022723"/>
    </source>
</evidence>
<dbReference type="EMBL" id="LJIJ01000399">
    <property type="protein sequence ID" value="ODM97872.1"/>
    <property type="molecule type" value="Genomic_DNA"/>
</dbReference>
<feature type="domain" description="Peptidase S1" evidence="23">
    <location>
        <begin position="1325"/>
        <end position="1551"/>
    </location>
</feature>
<dbReference type="PANTHER" id="PTHR24291">
    <property type="entry name" value="CYTOCHROME P450 FAMILY 4"/>
    <property type="match status" value="1"/>
</dbReference>
<dbReference type="InterPro" id="IPR035914">
    <property type="entry name" value="Sperma_CUB_dom_sf"/>
</dbReference>
<dbReference type="InterPro" id="IPR001254">
    <property type="entry name" value="Trypsin_dom"/>
</dbReference>
<evidence type="ECO:0000256" key="12">
    <source>
        <dbReference type="ARBA" id="ARBA00022848"/>
    </source>
</evidence>
<feature type="domain" description="CUB" evidence="22">
    <location>
        <begin position="1148"/>
        <end position="1264"/>
    </location>
</feature>
<feature type="binding site" description="axial binding residue" evidence="18">
    <location>
        <position position="466"/>
    </location>
    <ligand>
        <name>heme</name>
        <dbReference type="ChEBI" id="CHEBI:30413"/>
    </ligand>
    <ligandPart>
        <name>Fe</name>
        <dbReference type="ChEBI" id="CHEBI:18248"/>
    </ligandPart>
</feature>
<dbReference type="OrthoDB" id="5565075at2759"/>
<dbReference type="PANTHER" id="PTHR24291:SF189">
    <property type="entry name" value="CYTOCHROME P450 4C3-RELATED"/>
    <property type="match status" value="1"/>
</dbReference>
<keyword evidence="10" id="KW-0256">Endoplasmic reticulum</keyword>
<dbReference type="SUPFAM" id="SSF49854">
    <property type="entry name" value="Spermadhesin, CUB domain"/>
    <property type="match status" value="1"/>
</dbReference>
<evidence type="ECO:0000256" key="3">
    <source>
        <dbReference type="ARBA" id="ARBA00004174"/>
    </source>
</evidence>
<keyword evidence="7 20" id="KW-0645">Protease</keyword>
<dbReference type="InterPro" id="IPR017972">
    <property type="entry name" value="Cyt_P450_CS"/>
</dbReference>
<reference evidence="24 25" key="1">
    <citation type="journal article" date="2016" name="Genome Biol. Evol.">
        <title>Gene Family Evolution Reflects Adaptation to Soil Environmental Stressors in the Genome of the Collembolan Orchesella cincta.</title>
        <authorList>
            <person name="Faddeeva-Vakhrusheva A."/>
            <person name="Derks M.F."/>
            <person name="Anvar S.Y."/>
            <person name="Agamennone V."/>
            <person name="Suring W."/>
            <person name="Smit S."/>
            <person name="van Straalen N.M."/>
            <person name="Roelofs D."/>
        </authorList>
    </citation>
    <scope>NUCLEOTIDE SEQUENCE [LARGE SCALE GENOMIC DNA]</scope>
    <source>
        <tissue evidence="24">Mixed pool</tissue>
    </source>
</reference>
<dbReference type="PROSITE" id="PS01180">
    <property type="entry name" value="CUB"/>
    <property type="match status" value="1"/>
</dbReference>
<feature type="compositionally biased region" description="Acidic residues" evidence="21">
    <location>
        <begin position="993"/>
        <end position="1010"/>
    </location>
</feature>
<dbReference type="Gene3D" id="1.10.630.10">
    <property type="entry name" value="Cytochrome P450"/>
    <property type="match status" value="1"/>
</dbReference>
<dbReference type="InterPro" id="IPR018114">
    <property type="entry name" value="TRYPSIN_HIS"/>
</dbReference>
<dbReference type="PRINTS" id="PR00465">
    <property type="entry name" value="EP450IV"/>
</dbReference>
<evidence type="ECO:0000256" key="5">
    <source>
        <dbReference type="ARBA" id="ARBA00010617"/>
    </source>
</evidence>
<feature type="region of interest" description="Disordered" evidence="21">
    <location>
        <begin position="984"/>
        <end position="1015"/>
    </location>
</feature>
<dbReference type="STRING" id="48709.A0A1D2MY01"/>
<dbReference type="PRINTS" id="PR00385">
    <property type="entry name" value="P450"/>
</dbReference>
<accession>A0A1D2MY01</accession>
<evidence type="ECO:0000256" key="21">
    <source>
        <dbReference type="SAM" id="MobiDB-lite"/>
    </source>
</evidence>
<dbReference type="GO" id="GO:0005506">
    <property type="term" value="F:iron ion binding"/>
    <property type="evidence" value="ECO:0007669"/>
    <property type="project" value="InterPro"/>
</dbReference>
<keyword evidence="13" id="KW-0560">Oxidoreductase</keyword>
<dbReference type="GO" id="GO:0004252">
    <property type="term" value="F:serine-type endopeptidase activity"/>
    <property type="evidence" value="ECO:0007669"/>
    <property type="project" value="InterPro"/>
</dbReference>
<dbReference type="InterPro" id="IPR036396">
    <property type="entry name" value="Cyt_P450_sf"/>
</dbReference>
<evidence type="ECO:0000256" key="9">
    <source>
        <dbReference type="ARBA" id="ARBA00022801"/>
    </source>
</evidence>
<dbReference type="GO" id="GO:0020037">
    <property type="term" value="F:heme binding"/>
    <property type="evidence" value="ECO:0007669"/>
    <property type="project" value="InterPro"/>
</dbReference>
<keyword evidence="25" id="KW-1185">Reference proteome</keyword>
<dbReference type="FunFam" id="2.40.10.10:FF:000073">
    <property type="entry name" value="Trypsin alpha"/>
    <property type="match status" value="1"/>
</dbReference>
<dbReference type="InterPro" id="IPR050196">
    <property type="entry name" value="Cytochrome_P450_Monoox"/>
</dbReference>
<evidence type="ECO:0000259" key="23">
    <source>
        <dbReference type="PROSITE" id="PS50240"/>
    </source>
</evidence>
<dbReference type="InterPro" id="IPR001128">
    <property type="entry name" value="Cyt_P450"/>
</dbReference>
<evidence type="ECO:0000256" key="2">
    <source>
        <dbReference type="ARBA" id="ARBA00003690"/>
    </source>
</evidence>
<keyword evidence="6 18" id="KW-0349">Heme</keyword>
<dbReference type="PROSITE" id="PS00135">
    <property type="entry name" value="TRYPSIN_SER"/>
    <property type="match status" value="1"/>
</dbReference>
<dbReference type="InterPro" id="IPR033116">
    <property type="entry name" value="TRYPSIN_SER"/>
</dbReference>
<feature type="region of interest" description="Disordered" evidence="21">
    <location>
        <begin position="1292"/>
        <end position="1321"/>
    </location>
</feature>
<evidence type="ECO:0000256" key="18">
    <source>
        <dbReference type="PIRSR" id="PIRSR602403-1"/>
    </source>
</evidence>
<evidence type="ECO:0000256" key="17">
    <source>
        <dbReference type="ARBA" id="ARBA00023157"/>
    </source>
</evidence>
<dbReference type="CDD" id="cd20628">
    <property type="entry name" value="CYP4"/>
    <property type="match status" value="1"/>
</dbReference>
<evidence type="ECO:0000256" key="15">
    <source>
        <dbReference type="ARBA" id="ARBA00023033"/>
    </source>
</evidence>
<gene>
    <name evidence="24" type="ORF">Ocin01_08800</name>
</gene>
<dbReference type="InterPro" id="IPR009003">
    <property type="entry name" value="Peptidase_S1_PA"/>
</dbReference>
<dbReference type="InterPro" id="IPR002403">
    <property type="entry name" value="Cyt_P450_E_grp-IV"/>
</dbReference>
<keyword evidence="16" id="KW-0472">Membrane</keyword>
<dbReference type="Gene3D" id="2.40.10.10">
    <property type="entry name" value="Trypsin-like serine proteases"/>
    <property type="match status" value="2"/>
</dbReference>
<dbReference type="Gene3D" id="2.60.120.290">
    <property type="entry name" value="Spermadhesin, CUB domain"/>
    <property type="match status" value="1"/>
</dbReference>
<dbReference type="GO" id="GO:0006508">
    <property type="term" value="P:proteolysis"/>
    <property type="evidence" value="ECO:0007669"/>
    <property type="project" value="UniProtKB-KW"/>
</dbReference>
<dbReference type="PROSITE" id="PS00086">
    <property type="entry name" value="CYTOCHROME_P450"/>
    <property type="match status" value="1"/>
</dbReference>
<evidence type="ECO:0000256" key="11">
    <source>
        <dbReference type="ARBA" id="ARBA00022825"/>
    </source>
</evidence>
<evidence type="ECO:0000256" key="13">
    <source>
        <dbReference type="ARBA" id="ARBA00023002"/>
    </source>
</evidence>
<sequence length="1554" mass="176345">MFFFVNKYINEDAYAGLPGKACPLVDKELKLRNQKTAYIHNKKRRASELLKHIDGPNPFPIFGNAFIYHRAAECLESFMTECSRKYKNRMKIWALWKPYVFLYNAADIKRVLQNTKFLDKGPEYKIFTWIGEGLLTANGDRWLKTRPIIDHSFHHRVLGSFQNTFNEKCMLLVDVLKKETQQSKQLNIFPHIFHCGFDIICETLMSTKMNTLEGVDENVYSRHLDRAADFFHYRQWRPMTYNNPLGKLIWRLSRDGREEAKCLHILNEFSRNLLKTRREARKEIGYEATKNMNVPLIDLLLDYQEKNPGSYTDEQIRDEIDTFLTGGHGATTATTGFAVFIFGCYPEIQQRVYEELDTVFNGDPSKRLTNEDLNKLPYLDLCLKECLRMFPGVPFFPRELGSDLELADGTTVPKNSIVIISPYLLHRNPDAHPEPYKFIPERHQRTEGVTKDPYNFIPFSAGPRYCIGKQFSLQETKTFLAYLLYNFRIEPVGNLAQLEILARVFLKSNNGIPYYVIYFSGYNLLESTVHENITIHHNANKLNPKKSAQSRTMKNIQPSVHCSGMFFSFAKMFIILKLVVLFAYSAQGSSRVYEFCADNQLFSFSYEACPGGVLLRDPMELTEPCHCINKHLTVYSPCEIGNDGQFLPKTCRRMGSRSSLSHDAVLVQLLQPYGDSYSTKQKDTKCEKAVSTCIRNSSTSIIKRLPHFDNHSPARELEPEYPYKLLYTPGGRVARKTKSLLQHPQQPRRQKRDLSDIADPTVLTQIQDTVDFLTELQSGSGVEAVKKPKSMTFQLVAKTAEIFNSITPKTIIDDETTNSILALFFKKYQDLEAPSYSGKLVVDDTVDKVIFEDILSRLHECASKASDASQEFEFLMQPGVCPSSDFLLGALWKIFDSVYSYCFPYLYSYHNAQALIYYFNYMENIFVSPFVVQDFFSTSGEGTTSYASRIEHEDLAVLMDNLDSMNEAVHMLGQFKNFLSKPSLTKPVSSGPETEEAPAIDETPTEDETPTDLRRKKRNIHNSVWNDLEIWGGRAYCLQTSNPYLPASIANAYPNIEELCAIHTVIFRYVSYFFSGSSMKCILILSVSVALAAGVLRLPTEKELSSFLRSVPRFPTRQLPIFPPSPLPSLHAEFNKTIRGQFKPYEGCSINRTLDLWDFGTIQTPNYPDDYPPDLACVWNIEGPTDSQIQLTVFDLETQAWFLGYYDYVAFARSGDDDKLDQFAGDANGKTPFIVTSIENKMGIRFKSNSFINYRGLKLEYVVRPVNETADNKYKVSNDDGVCGRSFILDPPTEAPVEETTTGASVDESTTVGEEATTKGQDSKIIGQTPALPHAYPWMVALLINGRSFCGGSVIDDQHIVTAAHCTDGAETVTILLGTHNLKATKEEEPGRRVVNVTAEDIHQHPKYNEDTVTHDISIIRLPEKLTFDEYIKPICLPNREFINQFFDKQAVNVSGWGIVTNVEVMGNGQCRQVFRDVLTGNQICTKTTPTNSPCRGDSGGPLFLRQSGANGDYLMQIGIVSFGTITCERGYPVAFTRVTAFLDYINEVTGRNL</sequence>